<proteinExistence type="predicted"/>
<evidence type="ECO:0000313" key="2">
    <source>
        <dbReference type="EMBL" id="AND74991.1"/>
    </source>
</evidence>
<dbReference type="OrthoDB" id="28128at10239"/>
<evidence type="ECO:0000259" key="1">
    <source>
        <dbReference type="Pfam" id="PF14279"/>
    </source>
</evidence>
<dbReference type="Proteomes" id="UP000225821">
    <property type="component" value="Segment"/>
</dbReference>
<feature type="domain" description="HNH endonuclease 5" evidence="1">
    <location>
        <begin position="90"/>
        <end position="125"/>
    </location>
</feature>
<dbReference type="EMBL" id="KU873925">
    <property type="protein sequence ID" value="AND74991.1"/>
    <property type="molecule type" value="Genomic_DNA"/>
</dbReference>
<name>A0A1S5R3L6_9CAUD</name>
<reference evidence="2 3" key="1">
    <citation type="submission" date="2016-03" db="EMBL/GenBank/DDBJ databases">
        <title>Characterisation of pf16 and phiPMW: Two novel phages infecting Pseudomonas putida PpG1.</title>
        <authorList>
            <person name="Magill D.J."/>
            <person name="Krylov V.N."/>
            <person name="Shaburova O.V."/>
            <person name="Allen C.C.R."/>
            <person name="McGrath J.W."/>
            <person name="Quinn J.P."/>
            <person name="Kulakov L.A."/>
        </authorList>
    </citation>
    <scope>NUCLEOTIDE SEQUENCE [LARGE SCALE GENOMIC DNA]</scope>
</reference>
<dbReference type="Pfam" id="PF14279">
    <property type="entry name" value="HNH_5"/>
    <property type="match status" value="1"/>
</dbReference>
<dbReference type="InterPro" id="IPR029471">
    <property type="entry name" value="HNH_5"/>
</dbReference>
<dbReference type="InterPro" id="IPR003615">
    <property type="entry name" value="HNH_nuc"/>
</dbReference>
<dbReference type="Gene3D" id="1.10.30.50">
    <property type="match status" value="1"/>
</dbReference>
<keyword evidence="3" id="KW-1185">Reference proteome</keyword>
<organism evidence="2 3">
    <name type="scientific">Pseudomonas phage pf16</name>
    <dbReference type="NCBI Taxonomy" id="1815630"/>
    <lineage>
        <taxon>Viruses</taxon>
        <taxon>Duplodnaviria</taxon>
        <taxon>Heunggongvirae</taxon>
        <taxon>Uroviricota</taxon>
        <taxon>Caudoviricetes</taxon>
        <taxon>Chakrabartyvirus</taxon>
        <taxon>Chakrabartyvirus pf16</taxon>
    </lineage>
</organism>
<evidence type="ECO:0000313" key="3">
    <source>
        <dbReference type="Proteomes" id="UP000225821"/>
    </source>
</evidence>
<sequence length="126" mass="14166">MKDARQSNYNRASIVPLEEVLPSIPFRERRLIGGQMVRAESLRMRTFKEKGQVCAACGLKATHFAIERQVHLKEGPYHINMYGVDADGDEVLFTHDHIQPRSKGGADHIDNTQTMCGPCNWTKGAN</sequence>
<dbReference type="CDD" id="cd00085">
    <property type="entry name" value="HNHc"/>
    <property type="match status" value="1"/>
</dbReference>
<gene>
    <name evidence="2" type="ORF">pf16_68</name>
</gene>
<accession>A0A1S5R3L6</accession>
<protein>
    <recommendedName>
        <fullName evidence="1">HNH endonuclease 5 domain-containing protein</fullName>
    </recommendedName>
</protein>